<evidence type="ECO:0000256" key="1">
    <source>
        <dbReference type="ARBA" id="ARBA00023239"/>
    </source>
</evidence>
<dbReference type="AlphaFoldDB" id="Q0YTK1"/>
<dbReference type="Gene3D" id="2.40.40.10">
    <property type="entry name" value="RlpA-like domain"/>
    <property type="match status" value="1"/>
</dbReference>
<dbReference type="CDD" id="cd22268">
    <property type="entry name" value="DPBB_RlpA-like"/>
    <property type="match status" value="1"/>
</dbReference>
<dbReference type="HAMAP" id="MF_02071">
    <property type="entry name" value="RlpA"/>
    <property type="match status" value="1"/>
</dbReference>
<dbReference type="GO" id="GO:0000270">
    <property type="term" value="P:peptidoglycan metabolic process"/>
    <property type="evidence" value="ECO:0007669"/>
    <property type="project" value="UniProtKB-UniRule"/>
</dbReference>
<comment type="similarity">
    <text evidence="3 4">Belongs to the RlpA family.</text>
</comment>
<proteinExistence type="inferred from homology"/>
<dbReference type="GO" id="GO:0071555">
    <property type="term" value="P:cell wall organization"/>
    <property type="evidence" value="ECO:0007669"/>
    <property type="project" value="UniProtKB-KW"/>
</dbReference>
<keyword evidence="2 3" id="KW-0961">Cell wall biogenesis/degradation</keyword>
<reference evidence="6 7" key="1">
    <citation type="submission" date="2006-07" db="EMBL/GenBank/DDBJ databases">
        <title>Annotation of the draft genome assembly of Chlorobium ferroxidans DSM 13031.</title>
        <authorList>
            <consortium name="US DOE Joint Genome Institute (JGI-ORNL)"/>
            <person name="Larimer F."/>
            <person name="Land M."/>
            <person name="Hauser L."/>
        </authorList>
    </citation>
    <scope>NUCLEOTIDE SEQUENCE [LARGE SCALE GENOMIC DNA]</scope>
    <source>
        <strain evidence="6 7">DSM 13031</strain>
    </source>
</reference>
<dbReference type="InterPro" id="IPR036908">
    <property type="entry name" value="RlpA-like_sf"/>
</dbReference>
<evidence type="ECO:0000256" key="2">
    <source>
        <dbReference type="ARBA" id="ARBA00023316"/>
    </source>
</evidence>
<dbReference type="InterPro" id="IPR009009">
    <property type="entry name" value="RlpA-like_DPBB"/>
</dbReference>
<dbReference type="EC" id="4.2.2.-" evidence="3"/>
<dbReference type="PANTHER" id="PTHR34183:SF1">
    <property type="entry name" value="ENDOLYTIC PEPTIDOGLYCAN TRANSGLYCOSYLASE RLPA"/>
    <property type="match status" value="1"/>
</dbReference>
<keyword evidence="6" id="KW-0449">Lipoprotein</keyword>
<evidence type="ECO:0000313" key="6">
    <source>
        <dbReference type="EMBL" id="EAT59553.1"/>
    </source>
</evidence>
<organism evidence="6 7">
    <name type="scientific">Chlorobium ferrooxidans DSM 13031</name>
    <dbReference type="NCBI Taxonomy" id="377431"/>
    <lineage>
        <taxon>Bacteria</taxon>
        <taxon>Pseudomonadati</taxon>
        <taxon>Chlorobiota</taxon>
        <taxon>Chlorobiia</taxon>
        <taxon>Chlorobiales</taxon>
        <taxon>Chlorobiaceae</taxon>
        <taxon>Chlorobium/Pelodictyon group</taxon>
        <taxon>Chlorobium</taxon>
    </lineage>
</organism>
<dbReference type="SUPFAM" id="SSF50685">
    <property type="entry name" value="Barwin-like endoglucanases"/>
    <property type="match status" value="1"/>
</dbReference>
<sequence length="158" mass="17221">MTKIRRPALRLPFLLIITLIICCPALNTAPLYAAEASELPFENSSSFPQDNCGVTTLIPERALAAEGTASYYSRKFQGRKTASGESFNCSHFTAAHRSLPFGTSVRVINLDNGKHVVVRINDRGPYLKGRIIDVSPAAAREIGLFGNGTANVRIEAWN</sequence>
<dbReference type="OrthoDB" id="9779128at2"/>
<name>Q0YTK1_9CHLB</name>
<evidence type="ECO:0000256" key="4">
    <source>
        <dbReference type="RuleBase" id="RU003495"/>
    </source>
</evidence>
<dbReference type="GO" id="GO:0008932">
    <property type="term" value="F:lytic endotransglycosylase activity"/>
    <property type="evidence" value="ECO:0007669"/>
    <property type="project" value="UniProtKB-UniRule"/>
</dbReference>
<reference evidence="6 7" key="2">
    <citation type="submission" date="2006-07" db="EMBL/GenBank/DDBJ databases">
        <title>Sequencing of the draft genome and assembly of Chlorobium ferroxidans DSM 13031.</title>
        <authorList>
            <consortium name="US DOE Joint Genome Institute (JGI-PGF)"/>
            <person name="Copeland A."/>
            <person name="Lucas S."/>
            <person name="Lapidus A."/>
            <person name="Barry K."/>
            <person name="Glavina del Rio T."/>
            <person name="Dalin E."/>
            <person name="Tice H."/>
            <person name="Bruce D."/>
            <person name="Pitluck S."/>
            <person name="Richardson P."/>
        </authorList>
    </citation>
    <scope>NUCLEOTIDE SEQUENCE [LARGE SCALE GENOMIC DNA]</scope>
    <source>
        <strain evidence="6 7">DSM 13031</strain>
    </source>
</reference>
<evidence type="ECO:0000313" key="7">
    <source>
        <dbReference type="Proteomes" id="UP000004162"/>
    </source>
</evidence>
<gene>
    <name evidence="3" type="primary">rlpA</name>
    <name evidence="6" type="ORF">CferDRAFT_1560</name>
</gene>
<dbReference type="InterPro" id="IPR034718">
    <property type="entry name" value="RlpA"/>
</dbReference>
<dbReference type="Pfam" id="PF03330">
    <property type="entry name" value="DPBB_1"/>
    <property type="match status" value="1"/>
</dbReference>
<dbReference type="NCBIfam" id="TIGR00413">
    <property type="entry name" value="rlpA"/>
    <property type="match status" value="1"/>
</dbReference>
<protein>
    <recommendedName>
        <fullName evidence="3">Probable endolytic peptidoglycan transglycosylase RlpA</fullName>
        <ecNumber evidence="3">4.2.2.-</ecNumber>
    </recommendedName>
</protein>
<keyword evidence="7" id="KW-1185">Reference proteome</keyword>
<feature type="domain" description="RlpA-like protein double-psi beta-barrel" evidence="5">
    <location>
        <begin position="65"/>
        <end position="154"/>
    </location>
</feature>
<evidence type="ECO:0000259" key="5">
    <source>
        <dbReference type="Pfam" id="PF03330"/>
    </source>
</evidence>
<accession>Q0YTK1</accession>
<evidence type="ECO:0000256" key="3">
    <source>
        <dbReference type="HAMAP-Rule" id="MF_02071"/>
    </source>
</evidence>
<dbReference type="Proteomes" id="UP000004162">
    <property type="component" value="Unassembled WGS sequence"/>
</dbReference>
<comment type="caution">
    <text evidence="6">The sequence shown here is derived from an EMBL/GenBank/DDBJ whole genome shotgun (WGS) entry which is preliminary data.</text>
</comment>
<keyword evidence="1 3" id="KW-0456">Lyase</keyword>
<dbReference type="RefSeq" id="WP_006365685.1">
    <property type="nucleotide sequence ID" value="NZ_AASE01000003.1"/>
</dbReference>
<dbReference type="EMBL" id="AASE01000003">
    <property type="protein sequence ID" value="EAT59553.1"/>
    <property type="molecule type" value="Genomic_DNA"/>
</dbReference>
<dbReference type="InterPro" id="IPR012997">
    <property type="entry name" value="RplA"/>
</dbReference>
<comment type="function">
    <text evidence="3">Lytic transglycosylase with a strong preference for naked glycan strands that lack stem peptides.</text>
</comment>
<dbReference type="PANTHER" id="PTHR34183">
    <property type="entry name" value="ENDOLYTIC PEPTIDOGLYCAN TRANSGLYCOSYLASE RLPA"/>
    <property type="match status" value="1"/>
</dbReference>